<dbReference type="InterPro" id="IPR046451">
    <property type="entry name" value="HgmA_C"/>
</dbReference>
<feature type="domain" description="Homogentisate 1,2-dioxygenase C-terminal" evidence="13">
    <location>
        <begin position="303"/>
        <end position="434"/>
    </location>
</feature>
<evidence type="ECO:0000259" key="14">
    <source>
        <dbReference type="Pfam" id="PF20510"/>
    </source>
</evidence>
<feature type="binding site" evidence="11">
    <location>
        <position position="390"/>
    </location>
    <ligand>
        <name>homogentisate</name>
        <dbReference type="ChEBI" id="CHEBI:16169"/>
    </ligand>
</feature>
<keyword evidence="6" id="KW-0828">Tyrosine catabolism</keyword>
<dbReference type="EC" id="1.13.11.5" evidence="4"/>
<evidence type="ECO:0000256" key="2">
    <source>
        <dbReference type="ARBA" id="ARBA00004704"/>
    </source>
</evidence>
<evidence type="ECO:0000256" key="8">
    <source>
        <dbReference type="ARBA" id="ARBA00023002"/>
    </source>
</evidence>
<keyword evidence="10" id="KW-0585">Phenylalanine catabolism</keyword>
<dbReference type="RefSeq" id="XP_033668676.1">
    <property type="nucleotide sequence ID" value="XM_033806104.1"/>
</dbReference>
<sequence length="480" mass="52653">MNACSGTTAQSALLTEPTPGDPYRYQPGFGNRFASEAIPGVLPHAQNAPQKVKYDLYSEQLNGSAFISPRASIQNTWMYRIFPSVAHGSFKKSRKCDHNIESNFLPQNPDVSPSASHLAWDPFPLPSTSNSTDFIHGLKTISGNGDPSLKSGIAMHIYTVDASMPNSAFCNTDGDFLILPQIGLLDIQTELGRLMVRPGELVVIQAGIKFRVSLPYGPSRGYVQEIFGAHYELPELGPFGSNGMAYPRDFETPVASFDVDASSEWTITYKLSGELHTCTQTHTPFDVVAWHGNYAPYKYALEKFVNVACVERDQADPTVYTVLTARSSTPGVSLTDFLAFTPRWNTTTNTFRPPYYHRNMSSEIMGLIYGAHGEALQPGGLTYEGSYMPHGESYTTWKDATERDLKVERVGEGTLAFMFHVGRPVMVTRWALESSGCLRVGDPTKGAEFKGAFLERLEEVDADLKRAGLPGLGEGGERGG</sequence>
<dbReference type="GO" id="GO:0004411">
    <property type="term" value="F:homogentisate 1,2-dioxygenase activity"/>
    <property type="evidence" value="ECO:0007669"/>
    <property type="project" value="UniProtKB-EC"/>
</dbReference>
<dbReference type="SUPFAM" id="SSF51182">
    <property type="entry name" value="RmlC-like cupins"/>
    <property type="match status" value="1"/>
</dbReference>
<dbReference type="GO" id="GO:0046872">
    <property type="term" value="F:metal ion binding"/>
    <property type="evidence" value="ECO:0007669"/>
    <property type="project" value="UniProtKB-KW"/>
</dbReference>
<feature type="binding site" evidence="11">
    <location>
        <position position="357"/>
    </location>
    <ligand>
        <name>Fe cation</name>
        <dbReference type="ChEBI" id="CHEBI:24875"/>
    </ligand>
</feature>
<evidence type="ECO:0000256" key="10">
    <source>
        <dbReference type="ARBA" id="ARBA00023232"/>
    </source>
</evidence>
<feature type="region of interest" description="Disordered" evidence="12">
    <location>
        <begin position="1"/>
        <end position="21"/>
    </location>
</feature>
<dbReference type="PANTHER" id="PTHR11056:SF0">
    <property type="entry name" value="HOMOGENTISATE 1,2-DIOXYGENASE"/>
    <property type="match status" value="1"/>
</dbReference>
<keyword evidence="16" id="KW-1185">Reference proteome</keyword>
<comment type="similarity">
    <text evidence="3">Belongs to the homogentisate dioxygenase family.</text>
</comment>
<protein>
    <recommendedName>
        <fullName evidence="4">homogentisate 1,2-dioxygenase</fullName>
        <ecNumber evidence="4">1.13.11.5</ecNumber>
    </recommendedName>
</protein>
<dbReference type="Pfam" id="PF20510">
    <property type="entry name" value="HgmA_N"/>
    <property type="match status" value="1"/>
</dbReference>
<evidence type="ECO:0000259" key="13">
    <source>
        <dbReference type="Pfam" id="PF04209"/>
    </source>
</evidence>
<evidence type="ECO:0000256" key="11">
    <source>
        <dbReference type="PIRSR" id="PIRSR605708-2"/>
    </source>
</evidence>
<comment type="pathway">
    <text evidence="2">Amino-acid degradation; L-phenylalanine degradation; acetoacetate and fumarate from L-phenylalanine: step 4/6.</text>
</comment>
<dbReference type="UniPathway" id="UPA00139">
    <property type="reaction ID" value="UER00339"/>
</dbReference>
<keyword evidence="5 11" id="KW-0479">Metal-binding</keyword>
<feature type="domain" description="Homogentisate 1,2-dioxygenase N-terminal" evidence="14">
    <location>
        <begin position="24"/>
        <end position="301"/>
    </location>
</feature>
<keyword evidence="7" id="KW-0223">Dioxygenase</keyword>
<evidence type="ECO:0000313" key="15">
    <source>
        <dbReference type="EMBL" id="KAF2167787.1"/>
    </source>
</evidence>
<dbReference type="InterPro" id="IPR014710">
    <property type="entry name" value="RmlC-like_jellyroll"/>
</dbReference>
<dbReference type="GO" id="GO:0006559">
    <property type="term" value="P:L-phenylalanine catabolic process"/>
    <property type="evidence" value="ECO:0007669"/>
    <property type="project" value="UniProtKB-UniPathway"/>
</dbReference>
<evidence type="ECO:0000256" key="12">
    <source>
        <dbReference type="SAM" id="MobiDB-lite"/>
    </source>
</evidence>
<feature type="binding site" evidence="11">
    <location>
        <position position="390"/>
    </location>
    <ligand>
        <name>Fe cation</name>
        <dbReference type="ChEBI" id="CHEBI:24875"/>
    </ligand>
</feature>
<evidence type="ECO:0000256" key="7">
    <source>
        <dbReference type="ARBA" id="ARBA00022964"/>
    </source>
</evidence>
<evidence type="ECO:0000256" key="6">
    <source>
        <dbReference type="ARBA" id="ARBA00022878"/>
    </source>
</evidence>
<evidence type="ECO:0000256" key="3">
    <source>
        <dbReference type="ARBA" id="ARBA00007757"/>
    </source>
</evidence>
<dbReference type="EMBL" id="ML993592">
    <property type="protein sequence ID" value="KAF2167787.1"/>
    <property type="molecule type" value="Genomic_DNA"/>
</dbReference>
<evidence type="ECO:0000256" key="9">
    <source>
        <dbReference type="ARBA" id="ARBA00023004"/>
    </source>
</evidence>
<dbReference type="GeneID" id="54559376"/>
<gene>
    <name evidence="15" type="ORF">M409DRAFT_21937</name>
</gene>
<feature type="binding site" evidence="11">
    <location>
        <position position="363"/>
    </location>
    <ligand>
        <name>Fe cation</name>
        <dbReference type="ChEBI" id="CHEBI:24875"/>
    </ligand>
</feature>
<reference evidence="15" key="1">
    <citation type="journal article" date="2020" name="Stud. Mycol.">
        <title>101 Dothideomycetes genomes: a test case for predicting lifestyles and emergence of pathogens.</title>
        <authorList>
            <person name="Haridas S."/>
            <person name="Albert R."/>
            <person name="Binder M."/>
            <person name="Bloem J."/>
            <person name="Labutti K."/>
            <person name="Salamov A."/>
            <person name="Andreopoulos B."/>
            <person name="Baker S."/>
            <person name="Barry K."/>
            <person name="Bills G."/>
            <person name="Bluhm B."/>
            <person name="Cannon C."/>
            <person name="Castanera R."/>
            <person name="Culley D."/>
            <person name="Daum C."/>
            <person name="Ezra D."/>
            <person name="Gonzalez J."/>
            <person name="Henrissat B."/>
            <person name="Kuo A."/>
            <person name="Liang C."/>
            <person name="Lipzen A."/>
            <person name="Lutzoni F."/>
            <person name="Magnuson J."/>
            <person name="Mondo S."/>
            <person name="Nolan M."/>
            <person name="Ohm R."/>
            <person name="Pangilinan J."/>
            <person name="Park H.-J."/>
            <person name="Ramirez L."/>
            <person name="Alfaro M."/>
            <person name="Sun H."/>
            <person name="Tritt A."/>
            <person name="Yoshinaga Y."/>
            <person name="Zwiers L.-H."/>
            <person name="Turgeon B."/>
            <person name="Goodwin S."/>
            <person name="Spatafora J."/>
            <person name="Crous P."/>
            <person name="Grigoriev I."/>
        </authorList>
    </citation>
    <scope>NUCLEOTIDE SEQUENCE</scope>
    <source>
        <strain evidence="15">ATCC 36951</strain>
    </source>
</reference>
<comment type="cofactor">
    <cofactor evidence="1 11">
        <name>Fe cation</name>
        <dbReference type="ChEBI" id="CHEBI:24875"/>
    </cofactor>
</comment>
<proteinExistence type="inferred from homology"/>
<dbReference type="InterPro" id="IPR011051">
    <property type="entry name" value="RmlC_Cupin_sf"/>
</dbReference>
<feature type="compositionally biased region" description="Polar residues" evidence="12">
    <location>
        <begin position="1"/>
        <end position="13"/>
    </location>
</feature>
<dbReference type="Proteomes" id="UP000799537">
    <property type="component" value="Unassembled WGS sequence"/>
</dbReference>
<accession>A0A6A6CKL1</accession>
<keyword evidence="9 11" id="KW-0408">Iron</keyword>
<dbReference type="Pfam" id="PF04209">
    <property type="entry name" value="HgmA_C"/>
    <property type="match status" value="1"/>
</dbReference>
<evidence type="ECO:0000256" key="4">
    <source>
        <dbReference type="ARBA" id="ARBA00013127"/>
    </source>
</evidence>
<evidence type="ECO:0000256" key="5">
    <source>
        <dbReference type="ARBA" id="ARBA00022723"/>
    </source>
</evidence>
<dbReference type="CDD" id="cd07000">
    <property type="entry name" value="cupin_HGO_N"/>
    <property type="match status" value="1"/>
</dbReference>
<dbReference type="AlphaFoldDB" id="A0A6A6CKL1"/>
<dbReference type="GO" id="GO:0006572">
    <property type="term" value="P:L-tyrosine catabolic process"/>
    <property type="evidence" value="ECO:0007669"/>
    <property type="project" value="UniProtKB-KW"/>
</dbReference>
<keyword evidence="8" id="KW-0560">Oxidoreductase</keyword>
<dbReference type="OrthoDB" id="1689029at2759"/>
<dbReference type="InterPro" id="IPR005708">
    <property type="entry name" value="Homogentis_dOase"/>
</dbReference>
<evidence type="ECO:0000313" key="16">
    <source>
        <dbReference type="Proteomes" id="UP000799537"/>
    </source>
</evidence>
<dbReference type="InterPro" id="IPR046452">
    <property type="entry name" value="HgmA_N"/>
</dbReference>
<dbReference type="GO" id="GO:0005737">
    <property type="term" value="C:cytoplasm"/>
    <property type="evidence" value="ECO:0007669"/>
    <property type="project" value="TreeGrafter"/>
</dbReference>
<name>A0A6A6CKL1_ZASCE</name>
<dbReference type="Gene3D" id="2.60.120.10">
    <property type="entry name" value="Jelly Rolls"/>
    <property type="match status" value="1"/>
</dbReference>
<evidence type="ECO:0000256" key="1">
    <source>
        <dbReference type="ARBA" id="ARBA00001962"/>
    </source>
</evidence>
<dbReference type="FunFam" id="2.60.120.10:FF:000034">
    <property type="entry name" value="Homogentisate 1,2-dioxygenase"/>
    <property type="match status" value="1"/>
</dbReference>
<dbReference type="PANTHER" id="PTHR11056">
    <property type="entry name" value="HOMOGENTISATE 1,2-DIOXYGENASE"/>
    <property type="match status" value="1"/>
</dbReference>
<organism evidence="15 16">
    <name type="scientific">Zasmidium cellare ATCC 36951</name>
    <dbReference type="NCBI Taxonomy" id="1080233"/>
    <lineage>
        <taxon>Eukaryota</taxon>
        <taxon>Fungi</taxon>
        <taxon>Dikarya</taxon>
        <taxon>Ascomycota</taxon>
        <taxon>Pezizomycotina</taxon>
        <taxon>Dothideomycetes</taxon>
        <taxon>Dothideomycetidae</taxon>
        <taxon>Mycosphaerellales</taxon>
        <taxon>Mycosphaerellaceae</taxon>
        <taxon>Zasmidium</taxon>
    </lineage>
</organism>